<dbReference type="InterPro" id="IPR036397">
    <property type="entry name" value="RNaseH_sf"/>
</dbReference>
<evidence type="ECO:0000256" key="2">
    <source>
        <dbReference type="SAM" id="MobiDB-lite"/>
    </source>
</evidence>
<dbReference type="GO" id="GO:0003676">
    <property type="term" value="F:nucleic acid binding"/>
    <property type="evidence" value="ECO:0007669"/>
    <property type="project" value="InterPro"/>
</dbReference>
<dbReference type="Pfam" id="PF14244">
    <property type="entry name" value="Retrotran_gag_3"/>
    <property type="match status" value="1"/>
</dbReference>
<organism evidence="4 5">
    <name type="scientific">Saponaria officinalis</name>
    <name type="common">Common soapwort</name>
    <name type="synonym">Lychnis saponaria</name>
    <dbReference type="NCBI Taxonomy" id="3572"/>
    <lineage>
        <taxon>Eukaryota</taxon>
        <taxon>Viridiplantae</taxon>
        <taxon>Streptophyta</taxon>
        <taxon>Embryophyta</taxon>
        <taxon>Tracheophyta</taxon>
        <taxon>Spermatophyta</taxon>
        <taxon>Magnoliopsida</taxon>
        <taxon>eudicotyledons</taxon>
        <taxon>Gunneridae</taxon>
        <taxon>Pentapetalae</taxon>
        <taxon>Caryophyllales</taxon>
        <taxon>Caryophyllaceae</taxon>
        <taxon>Caryophylleae</taxon>
        <taxon>Saponaria</taxon>
    </lineage>
</organism>
<gene>
    <name evidence="4" type="ORF">RND81_04G104900</name>
</gene>
<dbReference type="InterPro" id="IPR039537">
    <property type="entry name" value="Retrotran_Ty1/copia-like"/>
</dbReference>
<dbReference type="SUPFAM" id="SSF53098">
    <property type="entry name" value="Ribonuclease H-like"/>
    <property type="match status" value="1"/>
</dbReference>
<dbReference type="InterPro" id="IPR005162">
    <property type="entry name" value="Retrotrans_gag_dom"/>
</dbReference>
<dbReference type="Pfam" id="PF00665">
    <property type="entry name" value="rve"/>
    <property type="match status" value="1"/>
</dbReference>
<reference evidence="4" key="1">
    <citation type="submission" date="2024-03" db="EMBL/GenBank/DDBJ databases">
        <title>WGS assembly of Saponaria officinalis var. Norfolk2.</title>
        <authorList>
            <person name="Jenkins J."/>
            <person name="Shu S."/>
            <person name="Grimwood J."/>
            <person name="Barry K."/>
            <person name="Goodstein D."/>
            <person name="Schmutz J."/>
            <person name="Leebens-Mack J."/>
            <person name="Osbourn A."/>
        </authorList>
    </citation>
    <scope>NUCLEOTIDE SEQUENCE [LARGE SCALE GENOMIC DNA]</scope>
    <source>
        <strain evidence="4">JIC</strain>
    </source>
</reference>
<dbReference type="InterPro" id="IPR001584">
    <property type="entry name" value="Integrase_cat-core"/>
</dbReference>
<dbReference type="Pfam" id="PF03732">
    <property type="entry name" value="Retrotrans_gag"/>
    <property type="match status" value="1"/>
</dbReference>
<dbReference type="PROSITE" id="PS50994">
    <property type="entry name" value="INTEGRASE"/>
    <property type="match status" value="1"/>
</dbReference>
<dbReference type="GO" id="GO:0006508">
    <property type="term" value="P:proteolysis"/>
    <property type="evidence" value="ECO:0007669"/>
    <property type="project" value="UniProtKB-KW"/>
</dbReference>
<evidence type="ECO:0000256" key="1">
    <source>
        <dbReference type="ARBA" id="ARBA00022670"/>
    </source>
</evidence>
<dbReference type="InterPro" id="IPR054722">
    <property type="entry name" value="PolX-like_BBD"/>
</dbReference>
<keyword evidence="5" id="KW-1185">Reference proteome</keyword>
<dbReference type="GO" id="GO:0015074">
    <property type="term" value="P:DNA integration"/>
    <property type="evidence" value="ECO:0007669"/>
    <property type="project" value="InterPro"/>
</dbReference>
<dbReference type="AlphaFoldDB" id="A0AAW1LLP0"/>
<dbReference type="Pfam" id="PF25597">
    <property type="entry name" value="SH3_retrovirus"/>
    <property type="match status" value="1"/>
</dbReference>
<dbReference type="Proteomes" id="UP001443914">
    <property type="component" value="Unassembled WGS sequence"/>
</dbReference>
<dbReference type="Pfam" id="PF22936">
    <property type="entry name" value="Pol_BBD"/>
    <property type="match status" value="1"/>
</dbReference>
<comment type="caution">
    <text evidence="4">The sequence shown here is derived from an EMBL/GenBank/DDBJ whole genome shotgun (WGS) entry which is preliminary data.</text>
</comment>
<proteinExistence type="predicted"/>
<feature type="compositionally biased region" description="Polar residues" evidence="2">
    <location>
        <begin position="841"/>
        <end position="854"/>
    </location>
</feature>
<dbReference type="PANTHER" id="PTHR42648:SF31">
    <property type="entry name" value="RNA-DIRECTED DNA POLYMERASE"/>
    <property type="match status" value="1"/>
</dbReference>
<evidence type="ECO:0000313" key="4">
    <source>
        <dbReference type="EMBL" id="KAK9733973.1"/>
    </source>
</evidence>
<dbReference type="PANTHER" id="PTHR42648">
    <property type="entry name" value="TRANSPOSASE, PUTATIVE-RELATED"/>
    <property type="match status" value="1"/>
</dbReference>
<dbReference type="InterPro" id="IPR029472">
    <property type="entry name" value="Copia-like_N"/>
</dbReference>
<dbReference type="GO" id="GO:0008233">
    <property type="term" value="F:peptidase activity"/>
    <property type="evidence" value="ECO:0007669"/>
    <property type="project" value="UniProtKB-KW"/>
</dbReference>
<feature type="domain" description="Integrase catalytic" evidence="3">
    <location>
        <begin position="507"/>
        <end position="673"/>
    </location>
</feature>
<dbReference type="InterPro" id="IPR012337">
    <property type="entry name" value="RNaseH-like_sf"/>
</dbReference>
<protein>
    <recommendedName>
        <fullName evidence="3">Integrase catalytic domain-containing protein</fullName>
    </recommendedName>
</protein>
<name>A0AAW1LLP0_SAPOF</name>
<sequence>MTTPEYISVYKDPIHLAPGDHSIVQLIPSVFSGKSFLHWSRNMKIALISKNKLGFINGKCAKPADSDPKYQDWIRTNYTVMRWIMHSLSESVARSVSYVESSQQLWEELEERFNQTNAPLLYQLRKDMMQINQGDDSVAEYYSCLKSVWEDLKSLDGLPDCSCGILSKCSCNLLKKVVDRENKHMLIDFLMGLDKKYDDIRGQILAMDPLPSVNQAFSKIHQAELQKSISNTINSGDLDGVAMAVQYSTDVHQFSGKSSAQYSQRHPANVWRRDSKKPRHDRSTYFCDFCKKSGHTKEFCYKLRDLNTKSHASRSTSSTPKFAAHVEEISPFEDDTPCEAVQTVPPQSVDAMINPKFVQAVAQEMCKVFSANPPDFTKFAGISLASSAASTFRDSSAHDWIIDSGASDHMTFDFGDFYAFRPLTKPIVVSLPDGKIKYVQYTGEVHLTTDLDIVDVLYLRDFKHRLLSLGRLLQKLNLVANFTSSSCTIQAPSTKAVLCTGYKIAGVTNCPFQLIHVDLWGPYRILSLSGAKYFLTILDDYSRMTWTVLLKDKSLVSDKLSQFLAYVSTQFHTTVATLRSDNGTEILQQQCGQLLASRGIIHQKSIPGNPQQNGKVERKHRHLLEVARALRFHGHLPKRFWGEMVLAATHLINLMPTYVLKWKTPHEKLFQKQPDYSMLRVIGCLAYAARHDRDKFEARAVKCIMLGYPFGQKGYRLYDLVNHKIILSRDVVFRESEFPYSKDGQQSVQPQPSQFHAQQPLICHLEESTKVVYPQHQQQSSEITAPTSADSFTDGSISADNGVIPQAPVSDTRLDSADTSAIAPDTHLDSADTSAIAPVPSRSSARPRQLSTKL</sequence>
<keyword evidence="1" id="KW-0645">Protease</keyword>
<dbReference type="EMBL" id="JBDFQZ010000004">
    <property type="protein sequence ID" value="KAK9733973.1"/>
    <property type="molecule type" value="Genomic_DNA"/>
</dbReference>
<evidence type="ECO:0000313" key="5">
    <source>
        <dbReference type="Proteomes" id="UP001443914"/>
    </source>
</evidence>
<accession>A0AAW1LLP0</accession>
<feature type="region of interest" description="Disordered" evidence="2">
    <location>
        <begin position="773"/>
        <end position="854"/>
    </location>
</feature>
<feature type="compositionally biased region" description="Polar residues" evidence="2">
    <location>
        <begin position="775"/>
        <end position="799"/>
    </location>
</feature>
<dbReference type="Gene3D" id="3.30.420.10">
    <property type="entry name" value="Ribonuclease H-like superfamily/Ribonuclease H"/>
    <property type="match status" value="1"/>
</dbReference>
<keyword evidence="1" id="KW-0378">Hydrolase</keyword>
<evidence type="ECO:0000259" key="3">
    <source>
        <dbReference type="PROSITE" id="PS50994"/>
    </source>
</evidence>
<dbReference type="InterPro" id="IPR057670">
    <property type="entry name" value="SH3_retrovirus"/>
</dbReference>